<gene>
    <name evidence="1" type="ORF">dnm_021730</name>
</gene>
<protein>
    <submittedName>
        <fullName evidence="1">Uncharacterized protein</fullName>
    </submittedName>
</protein>
<dbReference type="Proteomes" id="UP000663722">
    <property type="component" value="Chromosome"/>
</dbReference>
<dbReference type="EMBL" id="CP061800">
    <property type="protein sequence ID" value="QTA86152.1"/>
    <property type="molecule type" value="Genomic_DNA"/>
</dbReference>
<organism evidence="1 2">
    <name type="scientific">Desulfonema magnum</name>
    <dbReference type="NCBI Taxonomy" id="45655"/>
    <lineage>
        <taxon>Bacteria</taxon>
        <taxon>Pseudomonadati</taxon>
        <taxon>Thermodesulfobacteriota</taxon>
        <taxon>Desulfobacteria</taxon>
        <taxon>Desulfobacterales</taxon>
        <taxon>Desulfococcaceae</taxon>
        <taxon>Desulfonema</taxon>
    </lineage>
</organism>
<evidence type="ECO:0000313" key="1">
    <source>
        <dbReference type="EMBL" id="QTA86152.1"/>
    </source>
</evidence>
<reference evidence="1" key="1">
    <citation type="journal article" date="2021" name="Microb. Physiol.">
        <title>Proteogenomic Insights into the Physiology of Marine, Sulfate-Reducing, Filamentous Desulfonema limicola and Desulfonema magnum.</title>
        <authorList>
            <person name="Schnaars V."/>
            <person name="Wohlbrand L."/>
            <person name="Scheve S."/>
            <person name="Hinrichs C."/>
            <person name="Reinhardt R."/>
            <person name="Rabus R."/>
        </authorList>
    </citation>
    <scope>NUCLEOTIDE SEQUENCE</scope>
    <source>
        <strain evidence="1">4be13</strain>
    </source>
</reference>
<sequence length="79" mass="8763">MDMTQFTCEDVFGESLGIVSEIMEKIHAGTKLVSDSDKISVEKDRGTPDIISNTSCLIALDNIGMLSVFKIFRIIKLPR</sequence>
<name>A0A975BII4_9BACT</name>
<accession>A0A975BII4</accession>
<evidence type="ECO:0000313" key="2">
    <source>
        <dbReference type="Proteomes" id="UP000663722"/>
    </source>
</evidence>
<dbReference type="AlphaFoldDB" id="A0A975BII4"/>
<keyword evidence="2" id="KW-1185">Reference proteome</keyword>
<dbReference type="KEGG" id="dmm:dnm_021730"/>
<proteinExistence type="predicted"/>